<sequence>MVVIRTPAHHRPPATSMTAVSLHFLTKRCVGAATKNRRPMSAGRLQAMVKLVDLGLRHIGEEESFLKRKKQK</sequence>
<organism evidence="1 2">
    <name type="scientific">Citrullus colocynthis</name>
    <name type="common">colocynth</name>
    <dbReference type="NCBI Taxonomy" id="252529"/>
    <lineage>
        <taxon>Eukaryota</taxon>
        <taxon>Viridiplantae</taxon>
        <taxon>Streptophyta</taxon>
        <taxon>Embryophyta</taxon>
        <taxon>Tracheophyta</taxon>
        <taxon>Spermatophyta</taxon>
        <taxon>Magnoliopsida</taxon>
        <taxon>eudicotyledons</taxon>
        <taxon>Gunneridae</taxon>
        <taxon>Pentapetalae</taxon>
        <taxon>rosids</taxon>
        <taxon>fabids</taxon>
        <taxon>Cucurbitales</taxon>
        <taxon>Cucurbitaceae</taxon>
        <taxon>Benincaseae</taxon>
        <taxon>Citrullus</taxon>
    </lineage>
</organism>
<dbReference type="Proteomes" id="UP001642487">
    <property type="component" value="Chromosome 9"/>
</dbReference>
<reference evidence="1 2" key="1">
    <citation type="submission" date="2024-03" db="EMBL/GenBank/DDBJ databases">
        <authorList>
            <person name="Gkanogiannis A."/>
            <person name="Becerra Lopez-Lavalle L."/>
        </authorList>
    </citation>
    <scope>NUCLEOTIDE SEQUENCE [LARGE SCALE GENOMIC DNA]</scope>
</reference>
<name>A0ABP0ZGV4_9ROSI</name>
<gene>
    <name evidence="1" type="ORF">CITCOLO1_LOCUS22624</name>
</gene>
<accession>A0ABP0ZGV4</accession>
<dbReference type="EMBL" id="OZ021743">
    <property type="protein sequence ID" value="CAK9330140.1"/>
    <property type="molecule type" value="Genomic_DNA"/>
</dbReference>
<evidence type="ECO:0000313" key="2">
    <source>
        <dbReference type="Proteomes" id="UP001642487"/>
    </source>
</evidence>
<keyword evidence="2" id="KW-1185">Reference proteome</keyword>
<evidence type="ECO:0000313" key="1">
    <source>
        <dbReference type="EMBL" id="CAK9330140.1"/>
    </source>
</evidence>
<proteinExistence type="predicted"/>
<protein>
    <submittedName>
        <fullName evidence="1">Uncharacterized protein</fullName>
    </submittedName>
</protein>